<dbReference type="EMBL" id="QRMS01000001">
    <property type="protein sequence ID" value="RHJ89278.1"/>
    <property type="molecule type" value="Genomic_DNA"/>
</dbReference>
<dbReference type="RefSeq" id="WP_118333373.1">
    <property type="nucleotide sequence ID" value="NZ_AP025567.1"/>
</dbReference>
<protein>
    <recommendedName>
        <fullName evidence="1">Phospholipase C/D domain-containing protein</fullName>
    </recommendedName>
</protein>
<evidence type="ECO:0000313" key="3">
    <source>
        <dbReference type="Proteomes" id="UP000284841"/>
    </source>
</evidence>
<feature type="domain" description="Phospholipase C/D" evidence="1">
    <location>
        <begin position="6"/>
        <end position="146"/>
    </location>
</feature>
<dbReference type="AlphaFoldDB" id="A0A415E6C4"/>
<evidence type="ECO:0000259" key="1">
    <source>
        <dbReference type="Pfam" id="PF00882"/>
    </source>
</evidence>
<dbReference type="InterPro" id="IPR029002">
    <property type="entry name" value="PLPC/GPLD1"/>
</dbReference>
<gene>
    <name evidence="2" type="ORF">DW099_01505</name>
</gene>
<name>A0A415E6C4_9FIRM</name>
<dbReference type="OrthoDB" id="2878022at2"/>
<reference evidence="2 3" key="1">
    <citation type="submission" date="2018-08" db="EMBL/GenBank/DDBJ databases">
        <title>A genome reference for cultivated species of the human gut microbiota.</title>
        <authorList>
            <person name="Zou Y."/>
            <person name="Xue W."/>
            <person name="Luo G."/>
        </authorList>
    </citation>
    <scope>NUCLEOTIDE SEQUENCE [LARGE SCALE GENOMIC DNA]</scope>
    <source>
        <strain evidence="2 3">AM07-24</strain>
    </source>
</reference>
<dbReference type="Pfam" id="PF00882">
    <property type="entry name" value="Zn_dep_PLPC"/>
    <property type="match status" value="1"/>
</dbReference>
<sequence>METKDHLLLAKTLAAALQLSYGRKMAFILGSLIPDINPLSYLSPSCEKKFDGHSYEYRRRFIEESLKVSSCNRCTDWYRAGVAVHYLADSFTRPHNESFAYRWKEHVAYEHSLHQKFQGQMKELKKLNFEIGDLTAPGWYEEQHGRYLKESRGCCEDCQYIIRTTAEFCNHLIRL</sequence>
<keyword evidence="3" id="KW-1185">Reference proteome</keyword>
<proteinExistence type="predicted"/>
<organism evidence="2 3">
    <name type="scientific">Emergencia timonensis</name>
    <dbReference type="NCBI Taxonomy" id="1776384"/>
    <lineage>
        <taxon>Bacteria</taxon>
        <taxon>Bacillati</taxon>
        <taxon>Bacillota</taxon>
        <taxon>Clostridia</taxon>
        <taxon>Peptostreptococcales</taxon>
        <taxon>Anaerovoracaceae</taxon>
        <taxon>Emergencia</taxon>
    </lineage>
</organism>
<evidence type="ECO:0000313" key="2">
    <source>
        <dbReference type="EMBL" id="RHJ89278.1"/>
    </source>
</evidence>
<accession>A0A415E6C4</accession>
<comment type="caution">
    <text evidence="2">The sequence shown here is derived from an EMBL/GenBank/DDBJ whole genome shotgun (WGS) entry which is preliminary data.</text>
</comment>
<dbReference type="Proteomes" id="UP000284841">
    <property type="component" value="Unassembled WGS sequence"/>
</dbReference>